<name>A0A932R1C2_9BACT</name>
<protein>
    <submittedName>
        <fullName evidence="1">Uncharacterized protein</fullName>
    </submittedName>
</protein>
<organism evidence="1 2">
    <name type="scientific">Candidatus Sungiibacteriota bacterium</name>
    <dbReference type="NCBI Taxonomy" id="2750080"/>
    <lineage>
        <taxon>Bacteria</taxon>
        <taxon>Candidatus Sungiibacteriota</taxon>
    </lineage>
</organism>
<reference evidence="1" key="1">
    <citation type="submission" date="2020-07" db="EMBL/GenBank/DDBJ databases">
        <title>Huge and variable diversity of episymbiotic CPR bacteria and DPANN archaea in groundwater ecosystems.</title>
        <authorList>
            <person name="He C.Y."/>
            <person name="Keren R."/>
            <person name="Whittaker M."/>
            <person name="Farag I.F."/>
            <person name="Doudna J."/>
            <person name="Cate J.H.D."/>
            <person name="Banfield J.F."/>
        </authorList>
    </citation>
    <scope>NUCLEOTIDE SEQUENCE</scope>
    <source>
        <strain evidence="1">NC_groundwater_973_Pr1_S-0.2um_54_13</strain>
    </source>
</reference>
<evidence type="ECO:0000313" key="1">
    <source>
        <dbReference type="EMBL" id="MBI3630892.1"/>
    </source>
</evidence>
<sequence length="122" mass="14156">MLPAERDELHRGIFSGEPDLERLSFHELDRLEYLGEKLSAAWPYCEGNFWDVTLFELFTTLDDAEARDYLNLCRWTRGDERPAEHPPIADSNIQTRRALKRAYLPDNPLHDAQRIVSEGAGR</sequence>
<accession>A0A932R1C2</accession>
<gene>
    <name evidence="1" type="ORF">HY221_00965</name>
</gene>
<dbReference type="Proteomes" id="UP000753196">
    <property type="component" value="Unassembled WGS sequence"/>
</dbReference>
<dbReference type="AlphaFoldDB" id="A0A932R1C2"/>
<evidence type="ECO:0000313" key="2">
    <source>
        <dbReference type="Proteomes" id="UP000753196"/>
    </source>
</evidence>
<proteinExistence type="predicted"/>
<comment type="caution">
    <text evidence="1">The sequence shown here is derived from an EMBL/GenBank/DDBJ whole genome shotgun (WGS) entry which is preliminary data.</text>
</comment>
<dbReference type="EMBL" id="JACQCR010000022">
    <property type="protein sequence ID" value="MBI3630892.1"/>
    <property type="molecule type" value="Genomic_DNA"/>
</dbReference>